<evidence type="ECO:0000313" key="1">
    <source>
        <dbReference type="EMBL" id="SJK99389.1"/>
    </source>
</evidence>
<protein>
    <submittedName>
        <fullName evidence="1">Uncharacterized protein</fullName>
    </submittedName>
</protein>
<reference evidence="2" key="1">
    <citation type="journal article" date="2017" name="Nat. Ecol. Evol.">
        <title>Genome expansion and lineage-specific genetic innovations in the forest pathogenic fungi Armillaria.</title>
        <authorList>
            <person name="Sipos G."/>
            <person name="Prasanna A.N."/>
            <person name="Walter M.C."/>
            <person name="O'Connor E."/>
            <person name="Balint B."/>
            <person name="Krizsan K."/>
            <person name="Kiss B."/>
            <person name="Hess J."/>
            <person name="Varga T."/>
            <person name="Slot J."/>
            <person name="Riley R."/>
            <person name="Boka B."/>
            <person name="Rigling D."/>
            <person name="Barry K."/>
            <person name="Lee J."/>
            <person name="Mihaltcheva S."/>
            <person name="LaButti K."/>
            <person name="Lipzen A."/>
            <person name="Waldron R."/>
            <person name="Moloney N.M."/>
            <person name="Sperisen C."/>
            <person name="Kredics L."/>
            <person name="Vagvoelgyi C."/>
            <person name="Patrignani A."/>
            <person name="Fitzpatrick D."/>
            <person name="Nagy I."/>
            <person name="Doyle S."/>
            <person name="Anderson J.B."/>
            <person name="Grigoriev I.V."/>
            <person name="Gueldener U."/>
            <person name="Muensterkoetter M."/>
            <person name="Nagy L.G."/>
        </authorList>
    </citation>
    <scope>NUCLEOTIDE SEQUENCE [LARGE SCALE GENOMIC DNA]</scope>
    <source>
        <strain evidence="2">C18/9</strain>
    </source>
</reference>
<dbReference type="AlphaFoldDB" id="A0A284QSD9"/>
<dbReference type="EMBL" id="FUEG01000002">
    <property type="protein sequence ID" value="SJK99389.1"/>
    <property type="molecule type" value="Genomic_DNA"/>
</dbReference>
<evidence type="ECO:0000313" key="2">
    <source>
        <dbReference type="Proteomes" id="UP000219338"/>
    </source>
</evidence>
<gene>
    <name evidence="1" type="ORF">ARMOST_02685</name>
</gene>
<sequence length="140" mass="15897">MSTYNASDWISQGNLWKGTPPAEKAFGGAKIVFFIPYRTASTTDLWKKFIKCLKRWGQGLENVFGFDKPQGHRAGLRDYGFIYRFPNLPKITLSAFDEVGQAESSIAVLKQRSYSGKRPDILSALANTPWRYWLPNFAPN</sequence>
<proteinExistence type="predicted"/>
<keyword evidence="2" id="KW-1185">Reference proteome</keyword>
<organism evidence="1 2">
    <name type="scientific">Armillaria ostoyae</name>
    <name type="common">Armillaria root rot fungus</name>
    <dbReference type="NCBI Taxonomy" id="47428"/>
    <lineage>
        <taxon>Eukaryota</taxon>
        <taxon>Fungi</taxon>
        <taxon>Dikarya</taxon>
        <taxon>Basidiomycota</taxon>
        <taxon>Agaricomycotina</taxon>
        <taxon>Agaricomycetes</taxon>
        <taxon>Agaricomycetidae</taxon>
        <taxon>Agaricales</taxon>
        <taxon>Marasmiineae</taxon>
        <taxon>Physalacriaceae</taxon>
        <taxon>Armillaria</taxon>
    </lineage>
</organism>
<name>A0A284QSD9_ARMOS</name>
<accession>A0A284QSD9</accession>
<dbReference type="Proteomes" id="UP000219338">
    <property type="component" value="Unassembled WGS sequence"/>
</dbReference>